<feature type="domain" description="EF-hand" evidence="3">
    <location>
        <begin position="112"/>
        <end position="147"/>
    </location>
</feature>
<dbReference type="InterPro" id="IPR018247">
    <property type="entry name" value="EF_Hand_1_Ca_BS"/>
</dbReference>
<feature type="chain" id="PRO_5035151528" evidence="2">
    <location>
        <begin position="25"/>
        <end position="180"/>
    </location>
</feature>
<name>A0A8J7SE70_9RHOB</name>
<keyword evidence="5" id="KW-1185">Reference proteome</keyword>
<feature type="signal peptide" evidence="2">
    <location>
        <begin position="1"/>
        <end position="24"/>
    </location>
</feature>
<dbReference type="GO" id="GO:0005509">
    <property type="term" value="F:calcium ion binding"/>
    <property type="evidence" value="ECO:0007669"/>
    <property type="project" value="InterPro"/>
</dbReference>
<protein>
    <submittedName>
        <fullName evidence="4">EF-hand domain-containing protein</fullName>
    </submittedName>
</protein>
<feature type="region of interest" description="Disordered" evidence="1">
    <location>
        <begin position="28"/>
        <end position="56"/>
    </location>
</feature>
<feature type="compositionally biased region" description="Basic and acidic residues" evidence="1">
    <location>
        <begin position="28"/>
        <end position="37"/>
    </location>
</feature>
<evidence type="ECO:0000259" key="3">
    <source>
        <dbReference type="PROSITE" id="PS50222"/>
    </source>
</evidence>
<dbReference type="AlphaFoldDB" id="A0A8J7SE70"/>
<dbReference type="PROSITE" id="PS00018">
    <property type="entry name" value="EF_HAND_1"/>
    <property type="match status" value="1"/>
</dbReference>
<dbReference type="Gene3D" id="1.10.238.10">
    <property type="entry name" value="EF-hand"/>
    <property type="match status" value="1"/>
</dbReference>
<feature type="region of interest" description="Disordered" evidence="1">
    <location>
        <begin position="157"/>
        <end position="180"/>
    </location>
</feature>
<dbReference type="InterPro" id="IPR002048">
    <property type="entry name" value="EF_hand_dom"/>
</dbReference>
<organism evidence="4 5">
    <name type="scientific">Thermohalobaculum xanthum</name>
    <dbReference type="NCBI Taxonomy" id="2753746"/>
    <lineage>
        <taxon>Bacteria</taxon>
        <taxon>Pseudomonadati</taxon>
        <taxon>Pseudomonadota</taxon>
        <taxon>Alphaproteobacteria</taxon>
        <taxon>Rhodobacterales</taxon>
        <taxon>Paracoccaceae</taxon>
        <taxon>Thermohalobaculum</taxon>
    </lineage>
</organism>
<dbReference type="Proteomes" id="UP000655420">
    <property type="component" value="Unassembled WGS sequence"/>
</dbReference>
<dbReference type="Pfam" id="PF13202">
    <property type="entry name" value="EF-hand_5"/>
    <property type="match status" value="2"/>
</dbReference>
<evidence type="ECO:0000256" key="1">
    <source>
        <dbReference type="SAM" id="MobiDB-lite"/>
    </source>
</evidence>
<evidence type="ECO:0000256" key="2">
    <source>
        <dbReference type="SAM" id="SignalP"/>
    </source>
</evidence>
<dbReference type="PROSITE" id="PS50222">
    <property type="entry name" value="EF_HAND_2"/>
    <property type="match status" value="1"/>
</dbReference>
<dbReference type="InterPro" id="IPR011992">
    <property type="entry name" value="EF-hand-dom_pair"/>
</dbReference>
<reference evidence="4" key="1">
    <citation type="submission" date="2020-12" db="EMBL/GenBank/DDBJ databases">
        <title>Bacterial taxonomy.</title>
        <authorList>
            <person name="Pan X."/>
        </authorList>
    </citation>
    <scope>NUCLEOTIDE SEQUENCE</scope>
    <source>
        <strain evidence="4">M0105</strain>
    </source>
</reference>
<keyword evidence="2" id="KW-0732">Signal</keyword>
<comment type="caution">
    <text evidence="4">The sequence shown here is derived from an EMBL/GenBank/DDBJ whole genome shotgun (WGS) entry which is preliminary data.</text>
</comment>
<dbReference type="RefSeq" id="WP_200605755.1">
    <property type="nucleotide sequence ID" value="NZ_JAEHHL010000001.1"/>
</dbReference>
<dbReference type="EMBL" id="JAEHHL010000001">
    <property type="protein sequence ID" value="MBK0397715.1"/>
    <property type="molecule type" value="Genomic_DNA"/>
</dbReference>
<sequence>MKRTLLAVGGVLAIVAAVPLVAMAEGGKRGGHGDRHGGMMAGGHHGDRGGHGHKHGGKVRMLEMIETYDADGDGSVSQVEIDTFRADRLKTFDADGDGTLSLAEYEALWLDAMRERMVDRFQRHDADGDGAVTVAEFSEGSKYMVIMRDRNDDGVLNLDDVGRRGGKHGKGDGQGGMQKP</sequence>
<accession>A0A8J7SE70</accession>
<dbReference type="SUPFAM" id="SSF47473">
    <property type="entry name" value="EF-hand"/>
    <property type="match status" value="1"/>
</dbReference>
<evidence type="ECO:0000313" key="5">
    <source>
        <dbReference type="Proteomes" id="UP000655420"/>
    </source>
</evidence>
<proteinExistence type="predicted"/>
<evidence type="ECO:0000313" key="4">
    <source>
        <dbReference type="EMBL" id="MBK0397715.1"/>
    </source>
</evidence>
<gene>
    <name evidence="4" type="ORF">H0I76_00795</name>
</gene>